<organism evidence="5 6">
    <name type="scientific">Ascobolus immersus RN42</name>
    <dbReference type="NCBI Taxonomy" id="1160509"/>
    <lineage>
        <taxon>Eukaryota</taxon>
        <taxon>Fungi</taxon>
        <taxon>Dikarya</taxon>
        <taxon>Ascomycota</taxon>
        <taxon>Pezizomycotina</taxon>
        <taxon>Pezizomycetes</taxon>
        <taxon>Pezizales</taxon>
        <taxon>Ascobolaceae</taxon>
        <taxon>Ascobolus</taxon>
    </lineage>
</organism>
<dbReference type="PANTHER" id="PTHR11559">
    <property type="entry name" value="CARBOXYLESTERASE"/>
    <property type="match status" value="1"/>
</dbReference>
<dbReference type="AlphaFoldDB" id="A0A3N4HTQ0"/>
<feature type="signal peptide" evidence="3">
    <location>
        <begin position="1"/>
        <end position="23"/>
    </location>
</feature>
<gene>
    <name evidence="5" type="ORF">BJ508DRAFT_379489</name>
</gene>
<evidence type="ECO:0000313" key="6">
    <source>
        <dbReference type="Proteomes" id="UP000275078"/>
    </source>
</evidence>
<dbReference type="InterPro" id="IPR002018">
    <property type="entry name" value="CarbesteraseB"/>
</dbReference>
<protein>
    <recommendedName>
        <fullName evidence="3">Carboxylic ester hydrolase</fullName>
        <ecNumber evidence="3">3.1.1.-</ecNumber>
    </recommendedName>
</protein>
<dbReference type="InterPro" id="IPR050309">
    <property type="entry name" value="Type-B_Carboxylest/Lipase"/>
</dbReference>
<sequence length="528" mass="56277">MRWSLSTVVGLLTVYLTATGVVAAPMAQDLEPDSSFAAPTPVQTLVDLGTLRWRAPAPPLTRTGIVDATVQDSTRCPQGIIPGVQPIEAIQAIPVSEDCLDLTIFTPIGATTASNLPVVVQFHGGGYTQGSRADLEPAAIEELADGKFIIVGVNYRLGAFGFLAGAEVNADGVLNAGLLDQQAALEWVQTHIAKFGGSKNNVTIWGTSAGAGSVAHHLQSNYGLTNPPLFKRAIANSPYSPPQYDYNHTIPTSLFNQFATEAGCGTATNKLSCLRTKPLIPTLRDANIIVASRGTYGTFSFVPVTGGSLVTTRFGTGLTPLSSMNSASAIITTHQAADGFLFTPQNITTLTQGTQFVRALIPTASPAQINTLFSYYTTNFPTAQLQTQAVIQELFFECLSYTLVEGFSTPPRSGYKGLFNIAPAIHTQDYEYYYNANPSGIASYSTFENWTGSFANFIRTGHPDAPVTYNPGNNVAWQKYVSVTNPKEKVFGVGPDGTTSVTVAQNVNSDAKARCSYIKSISTSTFVM</sequence>
<dbReference type="Proteomes" id="UP000275078">
    <property type="component" value="Unassembled WGS sequence"/>
</dbReference>
<accession>A0A3N4HTQ0</accession>
<dbReference type="EC" id="3.1.1.-" evidence="3"/>
<dbReference type="InterPro" id="IPR019826">
    <property type="entry name" value="Carboxylesterase_B_AS"/>
</dbReference>
<evidence type="ECO:0000256" key="3">
    <source>
        <dbReference type="RuleBase" id="RU361235"/>
    </source>
</evidence>
<dbReference type="Pfam" id="PF00135">
    <property type="entry name" value="COesterase"/>
    <property type="match status" value="1"/>
</dbReference>
<feature type="chain" id="PRO_5017854493" description="Carboxylic ester hydrolase" evidence="3">
    <location>
        <begin position="24"/>
        <end position="528"/>
    </location>
</feature>
<keyword evidence="2 3" id="KW-0378">Hydrolase</keyword>
<dbReference type="GO" id="GO:0016787">
    <property type="term" value="F:hydrolase activity"/>
    <property type="evidence" value="ECO:0007669"/>
    <property type="project" value="UniProtKB-KW"/>
</dbReference>
<dbReference type="OrthoDB" id="408631at2759"/>
<feature type="domain" description="Carboxylesterase type B" evidence="4">
    <location>
        <begin position="48"/>
        <end position="498"/>
    </location>
</feature>
<keyword evidence="3" id="KW-0732">Signal</keyword>
<dbReference type="Gene3D" id="3.40.50.1820">
    <property type="entry name" value="alpha/beta hydrolase"/>
    <property type="match status" value="1"/>
</dbReference>
<dbReference type="InterPro" id="IPR029058">
    <property type="entry name" value="AB_hydrolase_fold"/>
</dbReference>
<evidence type="ECO:0000256" key="2">
    <source>
        <dbReference type="ARBA" id="ARBA00022801"/>
    </source>
</evidence>
<evidence type="ECO:0000256" key="1">
    <source>
        <dbReference type="ARBA" id="ARBA00005964"/>
    </source>
</evidence>
<comment type="similarity">
    <text evidence="1 3">Belongs to the type-B carboxylesterase/lipase family.</text>
</comment>
<dbReference type="STRING" id="1160509.A0A3N4HTQ0"/>
<dbReference type="EMBL" id="ML119745">
    <property type="protein sequence ID" value="RPA76406.1"/>
    <property type="molecule type" value="Genomic_DNA"/>
</dbReference>
<evidence type="ECO:0000259" key="4">
    <source>
        <dbReference type="Pfam" id="PF00135"/>
    </source>
</evidence>
<proteinExistence type="inferred from homology"/>
<dbReference type="SUPFAM" id="SSF53474">
    <property type="entry name" value="alpha/beta-Hydrolases"/>
    <property type="match status" value="1"/>
</dbReference>
<keyword evidence="6" id="KW-1185">Reference proteome</keyword>
<reference evidence="5 6" key="1">
    <citation type="journal article" date="2018" name="Nat. Ecol. Evol.">
        <title>Pezizomycetes genomes reveal the molecular basis of ectomycorrhizal truffle lifestyle.</title>
        <authorList>
            <person name="Murat C."/>
            <person name="Payen T."/>
            <person name="Noel B."/>
            <person name="Kuo A."/>
            <person name="Morin E."/>
            <person name="Chen J."/>
            <person name="Kohler A."/>
            <person name="Krizsan K."/>
            <person name="Balestrini R."/>
            <person name="Da Silva C."/>
            <person name="Montanini B."/>
            <person name="Hainaut M."/>
            <person name="Levati E."/>
            <person name="Barry K.W."/>
            <person name="Belfiori B."/>
            <person name="Cichocki N."/>
            <person name="Clum A."/>
            <person name="Dockter R.B."/>
            <person name="Fauchery L."/>
            <person name="Guy J."/>
            <person name="Iotti M."/>
            <person name="Le Tacon F."/>
            <person name="Lindquist E.A."/>
            <person name="Lipzen A."/>
            <person name="Malagnac F."/>
            <person name="Mello A."/>
            <person name="Molinier V."/>
            <person name="Miyauchi S."/>
            <person name="Poulain J."/>
            <person name="Riccioni C."/>
            <person name="Rubini A."/>
            <person name="Sitrit Y."/>
            <person name="Splivallo R."/>
            <person name="Traeger S."/>
            <person name="Wang M."/>
            <person name="Zifcakova L."/>
            <person name="Wipf D."/>
            <person name="Zambonelli A."/>
            <person name="Paolocci F."/>
            <person name="Nowrousian M."/>
            <person name="Ottonello S."/>
            <person name="Baldrian P."/>
            <person name="Spatafora J.W."/>
            <person name="Henrissat B."/>
            <person name="Nagy L.G."/>
            <person name="Aury J.M."/>
            <person name="Wincker P."/>
            <person name="Grigoriev I.V."/>
            <person name="Bonfante P."/>
            <person name="Martin F.M."/>
        </authorList>
    </citation>
    <scope>NUCLEOTIDE SEQUENCE [LARGE SCALE GENOMIC DNA]</scope>
    <source>
        <strain evidence="5 6">RN42</strain>
    </source>
</reference>
<name>A0A3N4HTQ0_ASCIM</name>
<evidence type="ECO:0000313" key="5">
    <source>
        <dbReference type="EMBL" id="RPA76406.1"/>
    </source>
</evidence>
<dbReference type="PROSITE" id="PS00122">
    <property type="entry name" value="CARBOXYLESTERASE_B_1"/>
    <property type="match status" value="1"/>
</dbReference>